<sequence>MRYYRAPGGDRGPTDDAFVVVDGEGDAYDLTTASADLGSFTALARAANAAGRSIDDVARDRIPDADPVSTGEVGP</sequence>
<comment type="caution">
    <text evidence="2">The sequence shown here is derived from an EMBL/GenBank/DDBJ whole genome shotgun (WGS) entry which is preliminary data.</text>
</comment>
<reference evidence="2 3" key="1">
    <citation type="journal article" date="2019" name="Int. J. Syst. Evol. Microbiol.">
        <title>The Global Catalogue of Microorganisms (GCM) 10K type strain sequencing project: providing services to taxonomists for standard genome sequencing and annotation.</title>
        <authorList>
            <consortium name="The Broad Institute Genomics Platform"/>
            <consortium name="The Broad Institute Genome Sequencing Center for Infectious Disease"/>
            <person name="Wu L."/>
            <person name="Ma J."/>
        </authorList>
    </citation>
    <scope>NUCLEOTIDE SEQUENCE [LARGE SCALE GENOMIC DNA]</scope>
    <source>
        <strain evidence="2 3">NBRC 111368</strain>
    </source>
</reference>
<evidence type="ECO:0000313" key="2">
    <source>
        <dbReference type="EMBL" id="MFC6725922.1"/>
    </source>
</evidence>
<keyword evidence="3" id="KW-1185">Reference proteome</keyword>
<keyword evidence="2" id="KW-0378">Hydrolase</keyword>
<dbReference type="GO" id="GO:0016787">
    <property type="term" value="F:hydrolase activity"/>
    <property type="evidence" value="ECO:0007669"/>
    <property type="project" value="UniProtKB-KW"/>
</dbReference>
<proteinExistence type="predicted"/>
<protein>
    <submittedName>
        <fullName evidence="2">Fumarylacetoacetate hydrolase</fullName>
    </submittedName>
</protein>
<feature type="region of interest" description="Disordered" evidence="1">
    <location>
        <begin position="52"/>
        <end position="75"/>
    </location>
</feature>
<evidence type="ECO:0000313" key="3">
    <source>
        <dbReference type="Proteomes" id="UP001596328"/>
    </source>
</evidence>
<dbReference type="Proteomes" id="UP001596328">
    <property type="component" value="Unassembled WGS sequence"/>
</dbReference>
<feature type="non-terminal residue" evidence="2">
    <location>
        <position position="75"/>
    </location>
</feature>
<organism evidence="2 3">
    <name type="scientific">Halobium palmae</name>
    <dbReference type="NCBI Taxonomy" id="1776492"/>
    <lineage>
        <taxon>Archaea</taxon>
        <taxon>Methanobacteriati</taxon>
        <taxon>Methanobacteriota</taxon>
        <taxon>Stenosarchaea group</taxon>
        <taxon>Halobacteria</taxon>
        <taxon>Halobacteriales</taxon>
        <taxon>Haloferacaceae</taxon>
        <taxon>Halobium</taxon>
    </lineage>
</organism>
<dbReference type="AlphaFoldDB" id="A0ABD5S3T8"/>
<evidence type="ECO:0000256" key="1">
    <source>
        <dbReference type="SAM" id="MobiDB-lite"/>
    </source>
</evidence>
<accession>A0ABD5S3T8</accession>
<dbReference type="EMBL" id="JBHSWU010000781">
    <property type="protein sequence ID" value="MFC6725922.1"/>
    <property type="molecule type" value="Genomic_DNA"/>
</dbReference>
<feature type="compositionally biased region" description="Basic and acidic residues" evidence="1">
    <location>
        <begin position="53"/>
        <end position="64"/>
    </location>
</feature>
<gene>
    <name evidence="2" type="ORF">ACFQE1_16425</name>
</gene>
<name>A0ABD5S3T8_9EURY</name>